<proteinExistence type="predicted"/>
<keyword evidence="2" id="KW-0472">Membrane</keyword>
<feature type="transmembrane region" description="Helical" evidence="2">
    <location>
        <begin position="96"/>
        <end position="115"/>
    </location>
</feature>
<dbReference type="PANTHER" id="PTHR24253:SF153">
    <property type="entry name" value="SERINE PROTEASE HEPSIN"/>
    <property type="match status" value="1"/>
</dbReference>
<dbReference type="InterPro" id="IPR001254">
    <property type="entry name" value="Trypsin_dom"/>
</dbReference>
<sequence length="342" mass="38785">MDSHDHHPLGSMIASTRSLSDLKYLEPAIQNFELSSICFTATTGSIKDRLVETRLDHARLQLSEVIFPPNREDQKVTREIRRKCDEALAKEKKGMLVFFVVLICLLINGVYSTIWKPVSLKWSAESGIYDAQRCGLPLSNSAVANKTKSETNLTSPTTKPTRFKRFHEELEDENRHQKIMGGTDATDGELPWAVALYLKDRYICTGTLITKKHVITAGHCFGNEKSQDAGGCKDTDYLPVQEMLDQLEVWTGGVCLPQTACNSTHKMVKHLVKKVTYQPFFQQRCREGDMALLELDDEVDPVPPTIYVCRNTSTPLNWLNMRIGRSKQYHWCSDGTRPEWSS</sequence>
<organism evidence="4 5">
    <name type="scientific">Ditylenchus dipsaci</name>
    <dbReference type="NCBI Taxonomy" id="166011"/>
    <lineage>
        <taxon>Eukaryota</taxon>
        <taxon>Metazoa</taxon>
        <taxon>Ecdysozoa</taxon>
        <taxon>Nematoda</taxon>
        <taxon>Chromadorea</taxon>
        <taxon>Rhabditida</taxon>
        <taxon>Tylenchina</taxon>
        <taxon>Tylenchomorpha</taxon>
        <taxon>Sphaerularioidea</taxon>
        <taxon>Anguinidae</taxon>
        <taxon>Anguininae</taxon>
        <taxon>Ditylenchus</taxon>
    </lineage>
</organism>
<dbReference type="GO" id="GO:0004252">
    <property type="term" value="F:serine-type endopeptidase activity"/>
    <property type="evidence" value="ECO:0007669"/>
    <property type="project" value="InterPro"/>
</dbReference>
<evidence type="ECO:0000256" key="2">
    <source>
        <dbReference type="SAM" id="Phobius"/>
    </source>
</evidence>
<keyword evidence="1" id="KW-1015">Disulfide bond</keyword>
<dbReference type="PROSITE" id="PS00134">
    <property type="entry name" value="TRYPSIN_HIS"/>
    <property type="match status" value="1"/>
</dbReference>
<dbReference type="WBParaSite" id="jg18215">
    <property type="protein sequence ID" value="jg18215"/>
    <property type="gene ID" value="jg18215"/>
</dbReference>
<dbReference type="InterPro" id="IPR043504">
    <property type="entry name" value="Peptidase_S1_PA_chymotrypsin"/>
</dbReference>
<dbReference type="PANTHER" id="PTHR24253">
    <property type="entry name" value="TRANSMEMBRANE PROTEASE SERINE"/>
    <property type="match status" value="1"/>
</dbReference>
<dbReference type="GO" id="GO:0006508">
    <property type="term" value="P:proteolysis"/>
    <property type="evidence" value="ECO:0007669"/>
    <property type="project" value="InterPro"/>
</dbReference>
<name>A0A915DBT4_9BILA</name>
<feature type="domain" description="Peptidase S1" evidence="3">
    <location>
        <begin position="179"/>
        <end position="318"/>
    </location>
</feature>
<reference evidence="5" key="1">
    <citation type="submission" date="2022-11" db="UniProtKB">
        <authorList>
            <consortium name="WormBaseParasite"/>
        </authorList>
    </citation>
    <scope>IDENTIFICATION</scope>
</reference>
<dbReference type="Proteomes" id="UP000887574">
    <property type="component" value="Unplaced"/>
</dbReference>
<dbReference type="InterPro" id="IPR009003">
    <property type="entry name" value="Peptidase_S1_PA"/>
</dbReference>
<evidence type="ECO:0000313" key="4">
    <source>
        <dbReference type="Proteomes" id="UP000887574"/>
    </source>
</evidence>
<dbReference type="PROSITE" id="PS50240">
    <property type="entry name" value="TRYPSIN_DOM"/>
    <property type="match status" value="1"/>
</dbReference>
<evidence type="ECO:0000313" key="5">
    <source>
        <dbReference type="WBParaSite" id="jg18215"/>
    </source>
</evidence>
<keyword evidence="2" id="KW-0812">Transmembrane</keyword>
<keyword evidence="2" id="KW-1133">Transmembrane helix</keyword>
<dbReference type="Gene3D" id="2.40.10.10">
    <property type="entry name" value="Trypsin-like serine proteases"/>
    <property type="match status" value="1"/>
</dbReference>
<dbReference type="SUPFAM" id="SSF50494">
    <property type="entry name" value="Trypsin-like serine proteases"/>
    <property type="match status" value="1"/>
</dbReference>
<evidence type="ECO:0000259" key="3">
    <source>
        <dbReference type="PROSITE" id="PS50240"/>
    </source>
</evidence>
<dbReference type="InterPro" id="IPR018114">
    <property type="entry name" value="TRYPSIN_HIS"/>
</dbReference>
<dbReference type="Pfam" id="PF00089">
    <property type="entry name" value="Trypsin"/>
    <property type="match status" value="1"/>
</dbReference>
<accession>A0A915DBT4</accession>
<dbReference type="AlphaFoldDB" id="A0A915DBT4"/>
<protein>
    <submittedName>
        <fullName evidence="5">Peptidase S1 domain-containing protein</fullName>
    </submittedName>
</protein>
<evidence type="ECO:0000256" key="1">
    <source>
        <dbReference type="ARBA" id="ARBA00023157"/>
    </source>
</evidence>
<keyword evidence="4" id="KW-1185">Reference proteome</keyword>